<organism evidence="1 2">
    <name type="scientific">Athelia psychrophila</name>
    <dbReference type="NCBI Taxonomy" id="1759441"/>
    <lineage>
        <taxon>Eukaryota</taxon>
        <taxon>Fungi</taxon>
        <taxon>Dikarya</taxon>
        <taxon>Basidiomycota</taxon>
        <taxon>Agaricomycotina</taxon>
        <taxon>Agaricomycetes</taxon>
        <taxon>Agaricomycetidae</taxon>
        <taxon>Atheliales</taxon>
        <taxon>Atheliaceae</taxon>
        <taxon>Athelia</taxon>
    </lineage>
</organism>
<sequence length="129" mass="14140">MCGADMGQEIDVWVRGRTRVRLRVVSLNPQTKANALLFTTNTQSSHRAQTAQLHLQSPQPPLSKYTIRLAFNAPASAPANTFRAAPHLPARRRRGQHRVHSSGAARAVTSKATFHTLISFTSFDTPAPS</sequence>
<dbReference type="STRING" id="436010.A0A166HT44"/>
<dbReference type="EMBL" id="KV417566">
    <property type="protein sequence ID" value="KZP19202.1"/>
    <property type="molecule type" value="Genomic_DNA"/>
</dbReference>
<keyword evidence="2" id="KW-1185">Reference proteome</keyword>
<dbReference type="Proteomes" id="UP000076532">
    <property type="component" value="Unassembled WGS sequence"/>
</dbReference>
<evidence type="ECO:0000313" key="1">
    <source>
        <dbReference type="EMBL" id="KZP19202.1"/>
    </source>
</evidence>
<evidence type="ECO:0000313" key="2">
    <source>
        <dbReference type="Proteomes" id="UP000076532"/>
    </source>
</evidence>
<gene>
    <name evidence="1" type="ORF">FIBSPDRAFT_571279</name>
</gene>
<name>A0A166HT44_9AGAM</name>
<accession>A0A166HT44</accession>
<reference evidence="1 2" key="1">
    <citation type="journal article" date="2016" name="Mol. Biol. Evol.">
        <title>Comparative Genomics of Early-Diverging Mushroom-Forming Fungi Provides Insights into the Origins of Lignocellulose Decay Capabilities.</title>
        <authorList>
            <person name="Nagy L.G."/>
            <person name="Riley R."/>
            <person name="Tritt A."/>
            <person name="Adam C."/>
            <person name="Daum C."/>
            <person name="Floudas D."/>
            <person name="Sun H."/>
            <person name="Yadav J.S."/>
            <person name="Pangilinan J."/>
            <person name="Larsson K.H."/>
            <person name="Matsuura K."/>
            <person name="Barry K."/>
            <person name="Labutti K."/>
            <person name="Kuo R."/>
            <person name="Ohm R.A."/>
            <person name="Bhattacharya S.S."/>
            <person name="Shirouzu T."/>
            <person name="Yoshinaga Y."/>
            <person name="Martin F.M."/>
            <person name="Grigoriev I.V."/>
            <person name="Hibbett D.S."/>
        </authorList>
    </citation>
    <scope>NUCLEOTIDE SEQUENCE [LARGE SCALE GENOMIC DNA]</scope>
    <source>
        <strain evidence="1 2">CBS 109695</strain>
    </source>
</reference>
<dbReference type="AlphaFoldDB" id="A0A166HT44"/>
<proteinExistence type="predicted"/>
<protein>
    <submittedName>
        <fullName evidence="1">Uncharacterized protein</fullName>
    </submittedName>
</protein>